<dbReference type="InterPro" id="IPR011330">
    <property type="entry name" value="Glyco_hydro/deAcase_b/a-brl"/>
</dbReference>
<proteinExistence type="inferred from homology"/>
<evidence type="ECO:0000313" key="7">
    <source>
        <dbReference type="Proteomes" id="UP000481252"/>
    </source>
</evidence>
<comment type="similarity">
    <text evidence="2">Belongs to the polysaccharide deacetylase family.</text>
</comment>
<name>A0A7C9R792_9HYPH</name>
<dbReference type="Pfam" id="PF01522">
    <property type="entry name" value="Polysacc_deac_1"/>
    <property type="match status" value="1"/>
</dbReference>
<dbReference type="RefSeq" id="WP_165117716.1">
    <property type="nucleotide sequence ID" value="NZ_JAAKZG010000004.1"/>
</dbReference>
<dbReference type="InterPro" id="IPR002509">
    <property type="entry name" value="NODB_dom"/>
</dbReference>
<keyword evidence="7" id="KW-1185">Reference proteome</keyword>
<dbReference type="Proteomes" id="UP000481252">
    <property type="component" value="Unassembled WGS sequence"/>
</dbReference>
<accession>A0A7C9R792</accession>
<organism evidence="6 7">
    <name type="scientific">Mesorhizobium zhangyense</name>
    <dbReference type="NCBI Taxonomy" id="1776730"/>
    <lineage>
        <taxon>Bacteria</taxon>
        <taxon>Pseudomonadati</taxon>
        <taxon>Pseudomonadota</taxon>
        <taxon>Alphaproteobacteria</taxon>
        <taxon>Hyphomicrobiales</taxon>
        <taxon>Phyllobacteriaceae</taxon>
        <taxon>Mesorhizobium</taxon>
    </lineage>
</organism>
<dbReference type="SUPFAM" id="SSF88713">
    <property type="entry name" value="Glycoside hydrolase/deacetylase"/>
    <property type="match status" value="1"/>
</dbReference>
<protein>
    <recommendedName>
        <fullName evidence="3">Chitooligosaccharide deacetylase</fullName>
    </recommendedName>
    <alternativeName>
        <fullName evidence="4">Nodulation protein B</fullName>
    </alternativeName>
</protein>
<dbReference type="PANTHER" id="PTHR47561:SF1">
    <property type="entry name" value="POLYSACCHARIDE DEACETYLASE FAMILY PROTEIN (AFU_ORTHOLOGUE AFUA_6G05030)"/>
    <property type="match status" value="1"/>
</dbReference>
<evidence type="ECO:0000256" key="4">
    <source>
        <dbReference type="ARBA" id="ARBA00032976"/>
    </source>
</evidence>
<gene>
    <name evidence="6" type="ORF">G6N74_12450</name>
</gene>
<dbReference type="CDD" id="cd10938">
    <property type="entry name" value="CE4_HpPgdA_like"/>
    <property type="match status" value="1"/>
</dbReference>
<sequence length="289" mass="32628">MKKDVRIALTFDFDAYSLWIGTFDSNSPSMLSRGEFGPVGVRRILASLEAEKIPATFYIPGHTAYAFPKTVEAVAAAGHEIGHHGWVHENPASVSADKERWILEKGFEALDKVAGIRPTGYRSPAWDNSPQTVPLLLEHGFEYESSMMGSDFQPYWCRVGDSWTKDGPYVFGKPVDLVEMPVAWHLDDFPQFEYVVGKSSTNQGVITPRDLLQMWKDEFDFLYDRIGEGVFIATMHPQTIGRGHRMLVLEQFIDYVKDKPGVSFTRMGDYVRHWKQGKTPSLPADTAES</sequence>
<evidence type="ECO:0000259" key="5">
    <source>
        <dbReference type="PROSITE" id="PS51677"/>
    </source>
</evidence>
<comment type="caution">
    <text evidence="6">The sequence shown here is derived from an EMBL/GenBank/DDBJ whole genome shotgun (WGS) entry which is preliminary data.</text>
</comment>
<evidence type="ECO:0000256" key="3">
    <source>
        <dbReference type="ARBA" id="ARBA00020071"/>
    </source>
</evidence>
<evidence type="ECO:0000256" key="1">
    <source>
        <dbReference type="ARBA" id="ARBA00003236"/>
    </source>
</evidence>
<evidence type="ECO:0000256" key="2">
    <source>
        <dbReference type="ARBA" id="ARBA00010973"/>
    </source>
</evidence>
<dbReference type="Gene3D" id="3.20.20.370">
    <property type="entry name" value="Glycoside hydrolase/deacetylase"/>
    <property type="match status" value="1"/>
</dbReference>
<dbReference type="PROSITE" id="PS51677">
    <property type="entry name" value="NODB"/>
    <property type="match status" value="1"/>
</dbReference>
<dbReference type="InterPro" id="IPR037950">
    <property type="entry name" value="PgdA-like"/>
</dbReference>
<feature type="domain" description="NodB homology" evidence="5">
    <location>
        <begin position="17"/>
        <end position="265"/>
    </location>
</feature>
<dbReference type="PANTHER" id="PTHR47561">
    <property type="entry name" value="POLYSACCHARIDE DEACETYLASE FAMILY PROTEIN (AFU_ORTHOLOGUE AFUA_6G05030)"/>
    <property type="match status" value="1"/>
</dbReference>
<dbReference type="GO" id="GO:0005975">
    <property type="term" value="P:carbohydrate metabolic process"/>
    <property type="evidence" value="ECO:0007669"/>
    <property type="project" value="InterPro"/>
</dbReference>
<dbReference type="GO" id="GO:0016810">
    <property type="term" value="F:hydrolase activity, acting on carbon-nitrogen (but not peptide) bonds"/>
    <property type="evidence" value="ECO:0007669"/>
    <property type="project" value="InterPro"/>
</dbReference>
<evidence type="ECO:0000313" key="6">
    <source>
        <dbReference type="EMBL" id="NGN41881.1"/>
    </source>
</evidence>
<comment type="function">
    <text evidence="1">Is involved in generating a small heat-stable compound (Nod), an acylated oligomer of N-acetylglucosamine, that stimulates mitosis in various plant protoplasts.</text>
</comment>
<dbReference type="AlphaFoldDB" id="A0A7C9R792"/>
<dbReference type="EMBL" id="JAAKZG010000004">
    <property type="protein sequence ID" value="NGN41881.1"/>
    <property type="molecule type" value="Genomic_DNA"/>
</dbReference>
<reference evidence="6 7" key="1">
    <citation type="submission" date="2020-02" db="EMBL/GenBank/DDBJ databases">
        <title>Genome sequence of the type strain CGMCC 1.15528 of Mesorhizobium zhangyense.</title>
        <authorList>
            <person name="Gao J."/>
            <person name="Sun J."/>
        </authorList>
    </citation>
    <scope>NUCLEOTIDE SEQUENCE [LARGE SCALE GENOMIC DNA]</scope>
    <source>
        <strain evidence="6 7">CGMCC 1.15528</strain>
    </source>
</reference>